<dbReference type="PANTHER" id="PTHR10438">
    <property type="entry name" value="THIOREDOXIN"/>
    <property type="match status" value="1"/>
</dbReference>
<evidence type="ECO:0000313" key="2">
    <source>
        <dbReference type="EMBL" id="KAJ6043121.1"/>
    </source>
</evidence>
<gene>
    <name evidence="2" type="ORF">N7460_004476</name>
</gene>
<comment type="caution">
    <text evidence="2">The sequence shown here is derived from an EMBL/GenBank/DDBJ whole genome shotgun (WGS) entry which is preliminary data.</text>
</comment>
<organism evidence="2 3">
    <name type="scientific">Penicillium canescens</name>
    <dbReference type="NCBI Taxonomy" id="5083"/>
    <lineage>
        <taxon>Eukaryota</taxon>
        <taxon>Fungi</taxon>
        <taxon>Dikarya</taxon>
        <taxon>Ascomycota</taxon>
        <taxon>Pezizomycotina</taxon>
        <taxon>Eurotiomycetes</taxon>
        <taxon>Eurotiomycetidae</taxon>
        <taxon>Eurotiales</taxon>
        <taxon>Aspergillaceae</taxon>
        <taxon>Penicillium</taxon>
    </lineage>
</organism>
<dbReference type="InterPro" id="IPR036249">
    <property type="entry name" value="Thioredoxin-like_sf"/>
</dbReference>
<dbReference type="CDD" id="cd02947">
    <property type="entry name" value="TRX_family"/>
    <property type="match status" value="1"/>
</dbReference>
<dbReference type="AlphaFoldDB" id="A0AAD6N8T6"/>
<dbReference type="Pfam" id="PF00085">
    <property type="entry name" value="Thioredoxin"/>
    <property type="match status" value="1"/>
</dbReference>
<dbReference type="EMBL" id="JAQJZL010000004">
    <property type="protein sequence ID" value="KAJ6043121.1"/>
    <property type="molecule type" value="Genomic_DNA"/>
</dbReference>
<sequence>MADYGNLIDLTSHPSKLIIRPVAELSKRHSNVKFYKIEFEELSDVGNELDSPLLPTFLLYKNGEVVADVITVKSHGLQEKIKAFIEKVNYQFTKLCI</sequence>
<reference evidence="2" key="2">
    <citation type="submission" date="2023-01" db="EMBL/GenBank/DDBJ databases">
        <authorList>
            <person name="Petersen C."/>
        </authorList>
    </citation>
    <scope>NUCLEOTIDE SEQUENCE</scope>
    <source>
        <strain evidence="2">IBT 15450</strain>
    </source>
</reference>
<dbReference type="Gene3D" id="3.40.30.10">
    <property type="entry name" value="Glutaredoxin"/>
    <property type="match status" value="1"/>
</dbReference>
<dbReference type="InterPro" id="IPR050620">
    <property type="entry name" value="Thioredoxin_H-type-like"/>
</dbReference>
<protein>
    <submittedName>
        <fullName evidence="2">Thioredoxin domain-containing protein</fullName>
    </submittedName>
</protein>
<feature type="domain" description="Thioredoxin" evidence="1">
    <location>
        <begin position="22"/>
        <end position="82"/>
    </location>
</feature>
<reference evidence="2" key="1">
    <citation type="journal article" date="2023" name="IMA Fungus">
        <title>Comparative genomic study of the Penicillium genus elucidates a diverse pangenome and 15 lateral gene transfer events.</title>
        <authorList>
            <person name="Petersen C."/>
            <person name="Sorensen T."/>
            <person name="Nielsen M.R."/>
            <person name="Sondergaard T.E."/>
            <person name="Sorensen J.L."/>
            <person name="Fitzpatrick D.A."/>
            <person name="Frisvad J.C."/>
            <person name="Nielsen K.L."/>
        </authorList>
    </citation>
    <scope>NUCLEOTIDE SEQUENCE</scope>
    <source>
        <strain evidence="2">IBT 15450</strain>
    </source>
</reference>
<evidence type="ECO:0000259" key="1">
    <source>
        <dbReference type="Pfam" id="PF00085"/>
    </source>
</evidence>
<dbReference type="InterPro" id="IPR013766">
    <property type="entry name" value="Thioredoxin_domain"/>
</dbReference>
<evidence type="ECO:0000313" key="3">
    <source>
        <dbReference type="Proteomes" id="UP001219568"/>
    </source>
</evidence>
<accession>A0AAD6N8T6</accession>
<dbReference type="PANTHER" id="PTHR10438:SF468">
    <property type="entry name" value="THIOREDOXIN-1-RELATED"/>
    <property type="match status" value="1"/>
</dbReference>
<dbReference type="SUPFAM" id="SSF52833">
    <property type="entry name" value="Thioredoxin-like"/>
    <property type="match status" value="1"/>
</dbReference>
<dbReference type="Proteomes" id="UP001219568">
    <property type="component" value="Unassembled WGS sequence"/>
</dbReference>
<proteinExistence type="predicted"/>
<name>A0AAD6N8T6_PENCN</name>
<keyword evidence="3" id="KW-1185">Reference proteome</keyword>